<sequence>MYKYQLDEVKTQLAPGARLIPPPFSLPTPTPGDGLAAYAIRSSPFSPLSLLAPRSYHSVSCAKLMNVSSNEGGWQTGMIMHMVAYKYKIYAQLFAWEQDKAGQARGKTWSLRAIMADYDPWAA</sequence>
<dbReference type="EMBL" id="AWGH01000009">
    <property type="protein sequence ID" value="ODN98245.1"/>
    <property type="molecule type" value="Genomic_DNA"/>
</dbReference>
<protein>
    <submittedName>
        <fullName evidence="1">Uncharacterized protein</fullName>
    </submittedName>
</protein>
<keyword evidence="2" id="KW-1185">Reference proteome</keyword>
<evidence type="ECO:0000313" key="1">
    <source>
        <dbReference type="EMBL" id="ODN98245.1"/>
    </source>
</evidence>
<dbReference type="RefSeq" id="XP_019032107.1">
    <property type="nucleotide sequence ID" value="XM_019175617.1"/>
</dbReference>
<dbReference type="Proteomes" id="UP000094819">
    <property type="component" value="Unassembled WGS sequence"/>
</dbReference>
<comment type="caution">
    <text evidence="1">The sequence shown here is derived from an EMBL/GenBank/DDBJ whole genome shotgun (WGS) entry which is preliminary data.</text>
</comment>
<dbReference type="GeneID" id="30192700"/>
<gene>
    <name evidence="1" type="ORF">L198_03487</name>
</gene>
<dbReference type="AlphaFoldDB" id="A0A1E3JC52"/>
<reference evidence="1 2" key="1">
    <citation type="submission" date="2016-06" db="EMBL/GenBank/DDBJ databases">
        <title>Evolution of pathogenesis and genome organization in the Tremellales.</title>
        <authorList>
            <person name="Cuomo C."/>
            <person name="Litvintseva A."/>
            <person name="Heitman J."/>
            <person name="Chen Y."/>
            <person name="Sun S."/>
            <person name="Springer D."/>
            <person name="Dromer F."/>
            <person name="Young S."/>
            <person name="Zeng Q."/>
            <person name="Chapman S."/>
            <person name="Gujja S."/>
            <person name="Saif S."/>
            <person name="Birren B."/>
        </authorList>
    </citation>
    <scope>NUCLEOTIDE SEQUENCE [LARGE SCALE GENOMIC DNA]</scope>
    <source>
        <strain evidence="1 2">CBS 7118</strain>
    </source>
</reference>
<name>A0A1E3JC52_9TREE</name>
<evidence type="ECO:0000313" key="2">
    <source>
        <dbReference type="Proteomes" id="UP000094819"/>
    </source>
</evidence>
<accession>A0A1E3JC52</accession>
<organism evidence="1 2">
    <name type="scientific">Cryptococcus wingfieldii CBS 7118</name>
    <dbReference type="NCBI Taxonomy" id="1295528"/>
    <lineage>
        <taxon>Eukaryota</taxon>
        <taxon>Fungi</taxon>
        <taxon>Dikarya</taxon>
        <taxon>Basidiomycota</taxon>
        <taxon>Agaricomycotina</taxon>
        <taxon>Tremellomycetes</taxon>
        <taxon>Tremellales</taxon>
        <taxon>Cryptococcaceae</taxon>
        <taxon>Cryptococcus</taxon>
    </lineage>
</organism>
<proteinExistence type="predicted"/>